<proteinExistence type="predicted"/>
<comment type="caution">
    <text evidence="1">The sequence shown here is derived from an EMBL/GenBank/DDBJ whole genome shotgun (WGS) entry which is preliminary data.</text>
</comment>
<protein>
    <submittedName>
        <fullName evidence="1">Uncharacterized protein</fullName>
    </submittedName>
</protein>
<feature type="non-terminal residue" evidence="1">
    <location>
        <position position="1"/>
    </location>
</feature>
<accession>A0ABD0IYQ2</accession>
<keyword evidence="2" id="KW-1185">Reference proteome</keyword>
<reference evidence="1 2" key="1">
    <citation type="journal article" date="2023" name="Sci. Data">
        <title>Genome assembly of the Korean intertidal mud-creeper Batillaria attramentaria.</title>
        <authorList>
            <person name="Patra A.K."/>
            <person name="Ho P.T."/>
            <person name="Jun S."/>
            <person name="Lee S.J."/>
            <person name="Kim Y."/>
            <person name="Won Y.J."/>
        </authorList>
    </citation>
    <scope>NUCLEOTIDE SEQUENCE [LARGE SCALE GENOMIC DNA]</scope>
    <source>
        <strain evidence="1">Wonlab-2016</strain>
    </source>
</reference>
<evidence type="ECO:0000313" key="2">
    <source>
        <dbReference type="Proteomes" id="UP001519460"/>
    </source>
</evidence>
<dbReference type="Proteomes" id="UP001519460">
    <property type="component" value="Unassembled WGS sequence"/>
</dbReference>
<dbReference type="EMBL" id="JACVVK020000857">
    <property type="protein sequence ID" value="KAK7441159.1"/>
    <property type="molecule type" value="Genomic_DNA"/>
</dbReference>
<evidence type="ECO:0000313" key="1">
    <source>
        <dbReference type="EMBL" id="KAK7441159.1"/>
    </source>
</evidence>
<name>A0ABD0IYQ2_9CAEN</name>
<dbReference type="AlphaFoldDB" id="A0ABD0IYQ2"/>
<organism evidence="1 2">
    <name type="scientific">Batillaria attramentaria</name>
    <dbReference type="NCBI Taxonomy" id="370345"/>
    <lineage>
        <taxon>Eukaryota</taxon>
        <taxon>Metazoa</taxon>
        <taxon>Spiralia</taxon>
        <taxon>Lophotrochozoa</taxon>
        <taxon>Mollusca</taxon>
        <taxon>Gastropoda</taxon>
        <taxon>Caenogastropoda</taxon>
        <taxon>Sorbeoconcha</taxon>
        <taxon>Cerithioidea</taxon>
        <taxon>Batillariidae</taxon>
        <taxon>Batillaria</taxon>
    </lineage>
</organism>
<sequence>LDAFTNVVGTEADFVTSHHKYAPSLPALAAQLACIHWHAIACLYPVQLVNVIGELKPTFSMTFVRAYSDQEKDMAKD</sequence>
<gene>
    <name evidence="1" type="ORF">BaRGS_00040587</name>
</gene>